<dbReference type="AlphaFoldDB" id="A0A3P7G5A4"/>
<sequence length="37" mass="3937">MDGSSESLDSRLVRQGYAVWSANSPVVFPGSTNDAHV</sequence>
<reference evidence="1" key="1">
    <citation type="submission" date="2018-11" db="EMBL/GenBank/DDBJ databases">
        <authorList>
            <consortium name="Pathogen Informatics"/>
        </authorList>
    </citation>
    <scope>NUCLEOTIDE SEQUENCE [LARGE SCALE GENOMIC DNA]</scope>
</reference>
<gene>
    <name evidence="1" type="ORF">TCNE_LOCUS12510</name>
</gene>
<accession>A0A3P7G5A4</accession>
<protein>
    <submittedName>
        <fullName evidence="1">Uncharacterized protein</fullName>
    </submittedName>
</protein>
<proteinExistence type="predicted"/>
<organism evidence="1">
    <name type="scientific">Toxocara canis</name>
    <name type="common">Canine roundworm</name>
    <dbReference type="NCBI Taxonomy" id="6265"/>
    <lineage>
        <taxon>Eukaryota</taxon>
        <taxon>Metazoa</taxon>
        <taxon>Ecdysozoa</taxon>
        <taxon>Nematoda</taxon>
        <taxon>Chromadorea</taxon>
        <taxon>Rhabditida</taxon>
        <taxon>Spirurina</taxon>
        <taxon>Ascaridomorpha</taxon>
        <taxon>Ascaridoidea</taxon>
        <taxon>Toxocaridae</taxon>
        <taxon>Toxocara</taxon>
    </lineage>
</organism>
<name>A0A3P7G5A4_TOXCA</name>
<dbReference type="EMBL" id="UYWY01021299">
    <property type="protein sequence ID" value="VDM43831.1"/>
    <property type="molecule type" value="Genomic_DNA"/>
</dbReference>
<evidence type="ECO:0000313" key="1">
    <source>
        <dbReference type="EMBL" id="VDM43831.1"/>
    </source>
</evidence>